<dbReference type="EMBL" id="JAAKFY010000018">
    <property type="protein sequence ID" value="KAF3843404.1"/>
    <property type="molecule type" value="Genomic_DNA"/>
</dbReference>
<evidence type="ECO:0000313" key="1">
    <source>
        <dbReference type="EMBL" id="KAF3843404.1"/>
    </source>
</evidence>
<comment type="caution">
    <text evidence="1">The sequence shown here is derived from an EMBL/GenBank/DDBJ whole genome shotgun (WGS) entry which is preliminary data.</text>
</comment>
<protein>
    <submittedName>
        <fullName evidence="1">Uncharacterized protein</fullName>
    </submittedName>
</protein>
<gene>
    <name evidence="1" type="ORF">F7725_002253</name>
</gene>
<evidence type="ECO:0000313" key="2">
    <source>
        <dbReference type="Proteomes" id="UP000518266"/>
    </source>
</evidence>
<organism evidence="1 2">
    <name type="scientific">Dissostichus mawsoni</name>
    <name type="common">Antarctic cod</name>
    <dbReference type="NCBI Taxonomy" id="36200"/>
    <lineage>
        <taxon>Eukaryota</taxon>
        <taxon>Metazoa</taxon>
        <taxon>Chordata</taxon>
        <taxon>Craniata</taxon>
        <taxon>Vertebrata</taxon>
        <taxon>Euteleostomi</taxon>
        <taxon>Actinopterygii</taxon>
        <taxon>Neopterygii</taxon>
        <taxon>Teleostei</taxon>
        <taxon>Neoteleostei</taxon>
        <taxon>Acanthomorphata</taxon>
        <taxon>Eupercaria</taxon>
        <taxon>Perciformes</taxon>
        <taxon>Notothenioidei</taxon>
        <taxon>Nototheniidae</taxon>
        <taxon>Dissostichus</taxon>
    </lineage>
</organism>
<reference evidence="1 2" key="1">
    <citation type="submission" date="2020-03" db="EMBL/GenBank/DDBJ databases">
        <title>Dissostichus mawsoni Genome sequencing and assembly.</title>
        <authorList>
            <person name="Park H."/>
        </authorList>
    </citation>
    <scope>NUCLEOTIDE SEQUENCE [LARGE SCALE GENOMIC DNA]</scope>
    <source>
        <strain evidence="1">DM0001</strain>
        <tissue evidence="1">Muscle</tissue>
    </source>
</reference>
<dbReference type="Proteomes" id="UP000518266">
    <property type="component" value="Unassembled WGS sequence"/>
</dbReference>
<proteinExistence type="predicted"/>
<keyword evidence="2" id="KW-1185">Reference proteome</keyword>
<accession>A0A7J5Y1W7</accession>
<dbReference type="AlphaFoldDB" id="A0A7J5Y1W7"/>
<sequence length="192" mass="21151">MGPNAEDHHSVWPPERPSSSFETYRSSLAMTVEKRMGGPWQRYFNRILWVLSTAMKGPTFLGLFKLNSLNPGEGEQMEVAVGIYKLHFTRYACSQLWGVQSGQNEIPSVALWTTLEVVHLDKRLQLVAHMPLPPSLSGEDGEQAVHGVARLAQGGGRWFLAQMGTEGAVVMKGGQIHGEEGRLDPALELVEG</sequence>
<name>A0A7J5Y1W7_DISMA</name>